<reference evidence="2" key="2">
    <citation type="journal article" date="2024" name="Plant">
        <title>Genomic evolution and insights into agronomic trait innovations of Sesamum species.</title>
        <authorList>
            <person name="Miao H."/>
            <person name="Wang L."/>
            <person name="Qu L."/>
            <person name="Liu H."/>
            <person name="Sun Y."/>
            <person name="Le M."/>
            <person name="Wang Q."/>
            <person name="Wei S."/>
            <person name="Zheng Y."/>
            <person name="Lin W."/>
            <person name="Duan Y."/>
            <person name="Cao H."/>
            <person name="Xiong S."/>
            <person name="Wang X."/>
            <person name="Wei L."/>
            <person name="Li C."/>
            <person name="Ma Q."/>
            <person name="Ju M."/>
            <person name="Zhao R."/>
            <person name="Li G."/>
            <person name="Mu C."/>
            <person name="Tian Q."/>
            <person name="Mei H."/>
            <person name="Zhang T."/>
            <person name="Gao T."/>
            <person name="Zhang H."/>
        </authorList>
    </citation>
    <scope>NUCLEOTIDE SEQUENCE</scope>
    <source>
        <strain evidence="2">G02</strain>
    </source>
</reference>
<accession>A0AAW2RF80</accession>
<dbReference type="AlphaFoldDB" id="A0AAW2RF80"/>
<gene>
    <name evidence="2" type="ORF">Sradi_3108800</name>
</gene>
<organism evidence="2">
    <name type="scientific">Sesamum radiatum</name>
    <name type="common">Black benniseed</name>
    <dbReference type="NCBI Taxonomy" id="300843"/>
    <lineage>
        <taxon>Eukaryota</taxon>
        <taxon>Viridiplantae</taxon>
        <taxon>Streptophyta</taxon>
        <taxon>Embryophyta</taxon>
        <taxon>Tracheophyta</taxon>
        <taxon>Spermatophyta</taxon>
        <taxon>Magnoliopsida</taxon>
        <taxon>eudicotyledons</taxon>
        <taxon>Gunneridae</taxon>
        <taxon>Pentapetalae</taxon>
        <taxon>asterids</taxon>
        <taxon>lamiids</taxon>
        <taxon>Lamiales</taxon>
        <taxon>Pedaliaceae</taxon>
        <taxon>Sesamum</taxon>
    </lineage>
</organism>
<evidence type="ECO:0000256" key="1">
    <source>
        <dbReference type="SAM" id="Phobius"/>
    </source>
</evidence>
<sequence>MADINGGEIHNKYCETVTTIIRRAMQVITLFSPPHVLCVLLLPLPLATLVLQIPFEPFLLVQEVMCYAKAKGSL</sequence>
<feature type="transmembrane region" description="Helical" evidence="1">
    <location>
        <begin position="35"/>
        <end position="55"/>
    </location>
</feature>
<dbReference type="EMBL" id="JACGWJ010000013">
    <property type="protein sequence ID" value="KAL0378033.1"/>
    <property type="molecule type" value="Genomic_DNA"/>
</dbReference>
<reference evidence="2" key="1">
    <citation type="submission" date="2020-06" db="EMBL/GenBank/DDBJ databases">
        <authorList>
            <person name="Li T."/>
            <person name="Hu X."/>
            <person name="Zhang T."/>
            <person name="Song X."/>
            <person name="Zhang H."/>
            <person name="Dai N."/>
            <person name="Sheng W."/>
            <person name="Hou X."/>
            <person name="Wei L."/>
        </authorList>
    </citation>
    <scope>NUCLEOTIDE SEQUENCE</scope>
    <source>
        <strain evidence="2">G02</strain>
        <tissue evidence="2">Leaf</tissue>
    </source>
</reference>
<keyword evidence="1" id="KW-0472">Membrane</keyword>
<name>A0AAW2RF80_SESRA</name>
<protein>
    <submittedName>
        <fullName evidence="2">Uncharacterized protein</fullName>
    </submittedName>
</protein>
<proteinExistence type="predicted"/>
<evidence type="ECO:0000313" key="2">
    <source>
        <dbReference type="EMBL" id="KAL0378033.1"/>
    </source>
</evidence>
<keyword evidence="1" id="KW-0812">Transmembrane</keyword>
<keyword evidence="1" id="KW-1133">Transmembrane helix</keyword>
<comment type="caution">
    <text evidence="2">The sequence shown here is derived from an EMBL/GenBank/DDBJ whole genome shotgun (WGS) entry which is preliminary data.</text>
</comment>